<keyword evidence="4" id="KW-0342">GTP-binding</keyword>
<dbReference type="EMBL" id="JBIRPU010000003">
    <property type="protein sequence ID" value="MFI0792705.1"/>
    <property type="molecule type" value="Genomic_DNA"/>
</dbReference>
<keyword evidence="2" id="KW-0547">Nucleotide-binding</keyword>
<evidence type="ECO:0000256" key="5">
    <source>
        <dbReference type="SAM" id="MobiDB-lite"/>
    </source>
</evidence>
<comment type="caution">
    <text evidence="6">The sequence shown here is derived from an EMBL/GenBank/DDBJ whole genome shotgun (WGS) entry which is preliminary data.</text>
</comment>
<keyword evidence="3" id="KW-0378">Hydrolase</keyword>
<evidence type="ECO:0000256" key="1">
    <source>
        <dbReference type="ARBA" id="ARBA00005290"/>
    </source>
</evidence>
<organism evidence="6 7">
    <name type="scientific">Micromonospora rubida</name>
    <dbReference type="NCBI Taxonomy" id="2697657"/>
    <lineage>
        <taxon>Bacteria</taxon>
        <taxon>Bacillati</taxon>
        <taxon>Actinomycetota</taxon>
        <taxon>Actinomycetes</taxon>
        <taxon>Micromonosporales</taxon>
        <taxon>Micromonosporaceae</taxon>
        <taxon>Micromonospora</taxon>
    </lineage>
</organism>
<proteinExistence type="inferred from homology"/>
<dbReference type="InterPro" id="IPR027417">
    <property type="entry name" value="P-loop_NTPase"/>
</dbReference>
<dbReference type="InterPro" id="IPR004130">
    <property type="entry name" value="Gpn"/>
</dbReference>
<evidence type="ECO:0000256" key="3">
    <source>
        <dbReference type="ARBA" id="ARBA00022801"/>
    </source>
</evidence>
<dbReference type="PANTHER" id="PTHR42708">
    <property type="entry name" value="ATP/GTP-BINDING PROTEIN-RELATED"/>
    <property type="match status" value="1"/>
</dbReference>
<dbReference type="Pfam" id="PF03029">
    <property type="entry name" value="ATP_bind_1"/>
    <property type="match status" value="1"/>
</dbReference>
<protein>
    <submittedName>
        <fullName evidence="6">GTP-binding protein</fullName>
    </submittedName>
</protein>
<evidence type="ECO:0000313" key="6">
    <source>
        <dbReference type="EMBL" id="MFI0792705.1"/>
    </source>
</evidence>
<dbReference type="PANTHER" id="PTHR42708:SF1">
    <property type="entry name" value="GLIDING MOTILITY PROTEIN MGLA"/>
    <property type="match status" value="1"/>
</dbReference>
<dbReference type="SUPFAM" id="SSF52540">
    <property type="entry name" value="P-loop containing nucleoside triphosphate hydrolases"/>
    <property type="match status" value="1"/>
</dbReference>
<evidence type="ECO:0000256" key="4">
    <source>
        <dbReference type="ARBA" id="ARBA00023134"/>
    </source>
</evidence>
<evidence type="ECO:0000313" key="7">
    <source>
        <dbReference type="Proteomes" id="UP001611075"/>
    </source>
</evidence>
<dbReference type="Gene3D" id="3.40.50.300">
    <property type="entry name" value="P-loop containing nucleotide triphosphate hydrolases"/>
    <property type="match status" value="1"/>
</dbReference>
<feature type="region of interest" description="Disordered" evidence="5">
    <location>
        <begin position="1"/>
        <end position="81"/>
    </location>
</feature>
<dbReference type="InterPro" id="IPR052705">
    <property type="entry name" value="Gliding_Motility_GTPase"/>
</dbReference>
<keyword evidence="7" id="KW-1185">Reference proteome</keyword>
<comment type="similarity">
    <text evidence="1">Belongs to the GPN-loop GTPase family.</text>
</comment>
<name>A0ABW7SG85_9ACTN</name>
<dbReference type="Proteomes" id="UP001611075">
    <property type="component" value="Unassembled WGS sequence"/>
</dbReference>
<accession>A0ABW7SG85</accession>
<dbReference type="CDD" id="cd00882">
    <property type="entry name" value="Ras_like_GTPase"/>
    <property type="match status" value="1"/>
</dbReference>
<reference evidence="6 7" key="1">
    <citation type="submission" date="2024-10" db="EMBL/GenBank/DDBJ databases">
        <title>The Natural Products Discovery Center: Release of the First 8490 Sequenced Strains for Exploring Actinobacteria Biosynthetic Diversity.</title>
        <authorList>
            <person name="Kalkreuter E."/>
            <person name="Kautsar S.A."/>
            <person name="Yang D."/>
            <person name="Bader C.D."/>
            <person name="Teijaro C.N."/>
            <person name="Fluegel L."/>
            <person name="Davis C.M."/>
            <person name="Simpson J.R."/>
            <person name="Lauterbach L."/>
            <person name="Steele A.D."/>
            <person name="Gui C."/>
            <person name="Meng S."/>
            <person name="Li G."/>
            <person name="Viehrig K."/>
            <person name="Ye F."/>
            <person name="Su P."/>
            <person name="Kiefer A.F."/>
            <person name="Nichols A."/>
            <person name="Cepeda A.J."/>
            <person name="Yan W."/>
            <person name="Fan B."/>
            <person name="Jiang Y."/>
            <person name="Adhikari A."/>
            <person name="Zheng C.-J."/>
            <person name="Schuster L."/>
            <person name="Cowan T.M."/>
            <person name="Smanski M.J."/>
            <person name="Chevrette M.G."/>
            <person name="De Carvalho L.P.S."/>
            <person name="Shen B."/>
        </authorList>
    </citation>
    <scope>NUCLEOTIDE SEQUENCE [LARGE SCALE GENOMIC DNA]</scope>
    <source>
        <strain evidence="6 7">NPDC021253</strain>
    </source>
</reference>
<evidence type="ECO:0000256" key="2">
    <source>
        <dbReference type="ARBA" id="ARBA00022741"/>
    </source>
</evidence>
<gene>
    <name evidence="6" type="ORF">ACH4OY_08400</name>
</gene>
<feature type="compositionally biased region" description="Pro residues" evidence="5">
    <location>
        <begin position="41"/>
        <end position="68"/>
    </location>
</feature>
<dbReference type="RefSeq" id="WP_396677544.1">
    <property type="nucleotide sequence ID" value="NZ_JBIRPU010000003.1"/>
</dbReference>
<sequence length="267" mass="27767">MDSVRSPEWPAAPLGGLAANSATTRYGAPVGIAPATGRATPPAPPPTAPLPTAPPPMAPPPPYRPPAGPQHAAPDRGPGRVAPPIPVKILIAGGFGVGKTTTVGAISEITPLTTEAEMTSVGIGVDDPGGRSGKTTTTVAMDFGCVTIDRSLKLYLFGTPGQARFGFMWDDLARGALGALVVVDSTRLDDCYPAIDFFERAGLPFVVGVNAFDGQLALDLASVRWALAIGDQVPLIRFDARDRLSVRDALLVVLDRALDRATREGRD</sequence>